<keyword evidence="11" id="KW-0482">Metalloprotease</keyword>
<evidence type="ECO:0000313" key="17">
    <source>
        <dbReference type="EMBL" id="TDH38870.1"/>
    </source>
</evidence>
<keyword evidence="6 17" id="KW-0031">Aminopeptidase</keyword>
<dbReference type="InterPro" id="IPR035414">
    <property type="entry name" value="Peptidase_M1_pepN_Ig-like"/>
</dbReference>
<dbReference type="NCBIfam" id="TIGR02414">
    <property type="entry name" value="pepN_proteo"/>
    <property type="match status" value="1"/>
</dbReference>
<evidence type="ECO:0000256" key="2">
    <source>
        <dbReference type="ARBA" id="ARBA00001947"/>
    </source>
</evidence>
<evidence type="ECO:0000256" key="1">
    <source>
        <dbReference type="ARBA" id="ARBA00000098"/>
    </source>
</evidence>
<dbReference type="Gene3D" id="1.25.50.10">
    <property type="entry name" value="Peptidase M1, alanyl aminopeptidase, C-terminal domain"/>
    <property type="match status" value="1"/>
</dbReference>
<organism evidence="17 18">
    <name type="scientific">Pseudohoeflea suaedae</name>
    <dbReference type="NCBI Taxonomy" id="877384"/>
    <lineage>
        <taxon>Bacteria</taxon>
        <taxon>Pseudomonadati</taxon>
        <taxon>Pseudomonadota</taxon>
        <taxon>Alphaproteobacteria</taxon>
        <taxon>Hyphomicrobiales</taxon>
        <taxon>Rhizobiaceae</taxon>
        <taxon>Pseudohoeflea</taxon>
    </lineage>
</organism>
<dbReference type="InterPro" id="IPR012779">
    <property type="entry name" value="Peptidase_M1_pepN"/>
</dbReference>
<sequence>MRTETGQVFHLKDYTPTAFEVERIDLTFELHPTETKVAARSILKRRKGAAADAPLEFDGDELTLDALRIDSIDVPDSDYDVGPDKLTVRNLPASDPFEITIETTLSPETNTQLMGLYRSSGNYCTQCEAEGFRRITYFYDRPDVLTVYTVTIIAPKDVPILLSNGNSLGTGNYDAGRHFAAWYDPHPKPSYLFALVAGDLGVITDTFITMSGREVELRIYVEHGKEERATYAMDALKRSMKWDEDAYGREYDLDIFMVVAVSDFNMGAMENKGLNVFNDKYVLADPETATDQDYANIEAIIAHEYFHNWTGNRITCRDWFQLCLKEGLTVYRDHTFSQDQRSAPVKRIAEIKTLKAHQFPEDSGPLAHPVRPATYKEINNFYTATVYEKGSEVVGMIRTIIGPAKFREGMDLYFGRHDGQAVTIEDYIACFADVSGVALDQFMLWYNQAGTPLVSASTTYDAAAKTLSVSLEQTVQPTPGQANKSPMHIPLAFALIAPDGTVTTPSPDETGHEGGVLELTKRSQTFTFSGIEERPVLSLNRGFSAPVNLQIEQSAGDLAHIARHETDGVARWQAINASATDLLIKASKVARDGGDLPSADDLADILIAATQDDSLEPAFRAQVLQLPSEADIAREIGSNIDPDAIHTARRFAFDAIARKGEALFARLSEDLPDGAYSPAAEDAGKRALAAMALSYVSAAVDTPSRAKAAYDAADNMTMLAAALQILVHQFPDAEETKEALADFENRFGDNPLVMDKWMSIQAMAPGAATSERVIELMDSPHYNAGNPNRVRALIGAFSAGNPTGFNRADGQGYRLLAKVVTETDPKNPQLAARLLTAMRSWRSLESGRQEEARRALVAIQSTEKLSTDVSDIVERTLN</sequence>
<dbReference type="EMBL" id="SMSI01000001">
    <property type="protein sequence ID" value="TDH38870.1"/>
    <property type="molecule type" value="Genomic_DNA"/>
</dbReference>
<evidence type="ECO:0000256" key="8">
    <source>
        <dbReference type="ARBA" id="ARBA00022723"/>
    </source>
</evidence>
<keyword evidence="7" id="KW-0645">Protease</keyword>
<evidence type="ECO:0000259" key="14">
    <source>
        <dbReference type="Pfam" id="PF11940"/>
    </source>
</evidence>
<evidence type="ECO:0000259" key="13">
    <source>
        <dbReference type="Pfam" id="PF01433"/>
    </source>
</evidence>
<comment type="caution">
    <text evidence="17">The sequence shown here is derived from an EMBL/GenBank/DDBJ whole genome shotgun (WGS) entry which is preliminary data.</text>
</comment>
<protein>
    <recommendedName>
        <fullName evidence="5 12">Aminopeptidase N</fullName>
        <ecNumber evidence="4 12">3.4.11.2</ecNumber>
    </recommendedName>
</protein>
<dbReference type="SUPFAM" id="SSF63737">
    <property type="entry name" value="Leukotriene A4 hydrolase N-terminal domain"/>
    <property type="match status" value="1"/>
</dbReference>
<dbReference type="RefSeq" id="WP_133283704.1">
    <property type="nucleotide sequence ID" value="NZ_SMSI01000001.1"/>
</dbReference>
<dbReference type="InterPro" id="IPR042097">
    <property type="entry name" value="Aminopeptidase_N-like_N_sf"/>
</dbReference>
<dbReference type="CDD" id="cd09600">
    <property type="entry name" value="M1_APN"/>
    <property type="match status" value="1"/>
</dbReference>
<dbReference type="Gene3D" id="3.30.2010.30">
    <property type="match status" value="1"/>
</dbReference>
<dbReference type="GO" id="GO:0008270">
    <property type="term" value="F:zinc ion binding"/>
    <property type="evidence" value="ECO:0007669"/>
    <property type="project" value="InterPro"/>
</dbReference>
<feature type="domain" description="Peptidase M1 alanyl aminopeptidase Ig-like fold" evidence="14">
    <location>
        <begin position="450"/>
        <end position="550"/>
    </location>
</feature>
<dbReference type="InterPro" id="IPR045357">
    <property type="entry name" value="Aminopeptidase_N-like_N"/>
</dbReference>
<dbReference type="Pfam" id="PF01433">
    <property type="entry name" value="Peptidase_M1"/>
    <property type="match status" value="1"/>
</dbReference>
<dbReference type="InterPro" id="IPR037144">
    <property type="entry name" value="Peptidase_M1_pepN_C_sf"/>
</dbReference>
<feature type="domain" description="Peptidase M1 alanyl aminopeptidase C-terminal" evidence="15">
    <location>
        <begin position="557"/>
        <end position="878"/>
    </location>
</feature>
<evidence type="ECO:0000259" key="16">
    <source>
        <dbReference type="Pfam" id="PF17900"/>
    </source>
</evidence>
<evidence type="ECO:0000256" key="9">
    <source>
        <dbReference type="ARBA" id="ARBA00022801"/>
    </source>
</evidence>
<evidence type="ECO:0000313" key="18">
    <source>
        <dbReference type="Proteomes" id="UP000295131"/>
    </source>
</evidence>
<dbReference type="SUPFAM" id="SSF55486">
    <property type="entry name" value="Metalloproteases ('zincins'), catalytic domain"/>
    <property type="match status" value="1"/>
</dbReference>
<keyword evidence="18" id="KW-1185">Reference proteome</keyword>
<comment type="catalytic activity">
    <reaction evidence="1">
        <text>Release of an N-terminal amino acid, Xaa-|-Yaa- from a peptide, amide or arylamide. Xaa is preferably Ala, but may be most amino acids including Pro (slow action). When a terminal hydrophobic residue is followed by a prolyl residue, the two may be released as an intact Xaa-Pro dipeptide.</text>
        <dbReference type="EC" id="3.4.11.2"/>
    </reaction>
</comment>
<keyword evidence="9 17" id="KW-0378">Hydrolase</keyword>
<dbReference type="Pfam" id="PF17900">
    <property type="entry name" value="Peptidase_M1_N"/>
    <property type="match status" value="1"/>
</dbReference>
<dbReference type="AlphaFoldDB" id="A0A4R5PP68"/>
<dbReference type="InterPro" id="IPR001930">
    <property type="entry name" value="Peptidase_M1"/>
</dbReference>
<feature type="domain" description="Peptidase M1 membrane alanine aminopeptidase" evidence="13">
    <location>
        <begin position="231"/>
        <end position="443"/>
    </location>
</feature>
<evidence type="ECO:0000256" key="5">
    <source>
        <dbReference type="ARBA" id="ARBA00015611"/>
    </source>
</evidence>
<dbReference type="GO" id="GO:0006508">
    <property type="term" value="P:proteolysis"/>
    <property type="evidence" value="ECO:0007669"/>
    <property type="project" value="UniProtKB-UniRule"/>
</dbReference>
<dbReference type="InterPro" id="IPR038438">
    <property type="entry name" value="PepN_Ig-like_sf"/>
</dbReference>
<dbReference type="PRINTS" id="PR00756">
    <property type="entry name" value="ALADIPTASE"/>
</dbReference>
<feature type="domain" description="Aminopeptidase N-like N-terminal" evidence="16">
    <location>
        <begin position="94"/>
        <end position="192"/>
    </location>
</feature>
<reference evidence="17 18" key="1">
    <citation type="journal article" date="2013" name="Int. J. Syst. Evol. Microbiol.">
        <title>Hoeflea suaedae sp. nov., an endophytic bacterium isolated from the root of the halophyte Suaeda maritima.</title>
        <authorList>
            <person name="Chung E.J."/>
            <person name="Park J.A."/>
            <person name="Pramanik P."/>
            <person name="Bibi F."/>
            <person name="Jeon C.O."/>
            <person name="Chung Y.R."/>
        </authorList>
    </citation>
    <scope>NUCLEOTIDE SEQUENCE [LARGE SCALE GENOMIC DNA]</scope>
    <source>
        <strain evidence="17 18">YC6898</strain>
    </source>
</reference>
<comment type="cofactor">
    <cofactor evidence="2">
        <name>Zn(2+)</name>
        <dbReference type="ChEBI" id="CHEBI:29105"/>
    </cofactor>
</comment>
<dbReference type="OrthoDB" id="100605at2"/>
<dbReference type="GO" id="GO:0008237">
    <property type="term" value="F:metallopeptidase activity"/>
    <property type="evidence" value="ECO:0007669"/>
    <property type="project" value="UniProtKB-UniRule"/>
</dbReference>
<dbReference type="FunFam" id="2.60.40.1840:FF:000001">
    <property type="entry name" value="Aminopeptidase N"/>
    <property type="match status" value="1"/>
</dbReference>
<evidence type="ECO:0000256" key="4">
    <source>
        <dbReference type="ARBA" id="ARBA00012564"/>
    </source>
</evidence>
<keyword evidence="10" id="KW-0862">Zinc</keyword>
<proteinExistence type="inferred from homology"/>
<keyword evidence="8" id="KW-0479">Metal-binding</keyword>
<evidence type="ECO:0000256" key="12">
    <source>
        <dbReference type="NCBIfam" id="TIGR02414"/>
    </source>
</evidence>
<dbReference type="PANTHER" id="PTHR46322:SF1">
    <property type="entry name" value="PUROMYCIN-SENSITIVE AMINOPEPTIDASE"/>
    <property type="match status" value="1"/>
</dbReference>
<dbReference type="GO" id="GO:0016285">
    <property type="term" value="F:alanyl aminopeptidase activity"/>
    <property type="evidence" value="ECO:0007669"/>
    <property type="project" value="UniProtKB-EC"/>
</dbReference>
<dbReference type="Pfam" id="PF11940">
    <property type="entry name" value="DUF3458"/>
    <property type="match status" value="1"/>
</dbReference>
<dbReference type="PANTHER" id="PTHR46322">
    <property type="entry name" value="PUROMYCIN-SENSITIVE AMINOPEPTIDASE"/>
    <property type="match status" value="1"/>
</dbReference>
<name>A0A4R5PP68_9HYPH</name>
<dbReference type="Gene3D" id="2.60.40.1730">
    <property type="entry name" value="tricorn interacting facor f3 domain"/>
    <property type="match status" value="1"/>
</dbReference>
<evidence type="ECO:0000256" key="7">
    <source>
        <dbReference type="ARBA" id="ARBA00022670"/>
    </source>
</evidence>
<accession>A0A4R5PP68</accession>
<dbReference type="Gene3D" id="2.60.40.1840">
    <property type="match status" value="1"/>
</dbReference>
<evidence type="ECO:0000256" key="11">
    <source>
        <dbReference type="ARBA" id="ARBA00023049"/>
    </source>
</evidence>
<dbReference type="Gene3D" id="1.10.390.10">
    <property type="entry name" value="Neutral Protease Domain 2"/>
    <property type="match status" value="1"/>
</dbReference>
<dbReference type="Pfam" id="PF17432">
    <property type="entry name" value="DUF3458_C"/>
    <property type="match status" value="1"/>
</dbReference>
<evidence type="ECO:0000256" key="6">
    <source>
        <dbReference type="ARBA" id="ARBA00022438"/>
    </source>
</evidence>
<evidence type="ECO:0000256" key="10">
    <source>
        <dbReference type="ARBA" id="ARBA00022833"/>
    </source>
</evidence>
<dbReference type="InterPro" id="IPR027268">
    <property type="entry name" value="Peptidase_M4/M1_CTD_sf"/>
</dbReference>
<dbReference type="FunFam" id="3.30.2010.30:FF:000002">
    <property type="entry name" value="Putative aminopeptidase N"/>
    <property type="match status" value="1"/>
</dbReference>
<dbReference type="EC" id="3.4.11.2" evidence="4 12"/>
<gene>
    <name evidence="17" type="primary">pepN</name>
    <name evidence="17" type="ORF">E2A64_07190</name>
</gene>
<dbReference type="InterPro" id="IPR014782">
    <property type="entry name" value="Peptidase_M1_dom"/>
</dbReference>
<dbReference type="Proteomes" id="UP000295131">
    <property type="component" value="Unassembled WGS sequence"/>
</dbReference>
<dbReference type="InterPro" id="IPR024601">
    <property type="entry name" value="Peptidase_M1_pepN_C"/>
</dbReference>
<comment type="similarity">
    <text evidence="3">Belongs to the peptidase M1 family.</text>
</comment>
<evidence type="ECO:0000259" key="15">
    <source>
        <dbReference type="Pfam" id="PF17432"/>
    </source>
</evidence>
<evidence type="ECO:0000256" key="3">
    <source>
        <dbReference type="ARBA" id="ARBA00010136"/>
    </source>
</evidence>